<dbReference type="RefSeq" id="WP_092008645.1">
    <property type="nucleotide sequence ID" value="NZ_FOYW01000001.1"/>
</dbReference>
<dbReference type="OrthoDB" id="8563324at2"/>
<dbReference type="CDD" id="cd03801">
    <property type="entry name" value="GT4_PimA-like"/>
    <property type="match status" value="1"/>
</dbReference>
<dbReference type="NCBIfam" id="TIGR04348">
    <property type="entry name" value="selenoneine biosynthesis selenosugar synthase SenB"/>
    <property type="match status" value="1"/>
</dbReference>
<dbReference type="EMBL" id="FOYW01000001">
    <property type="protein sequence ID" value="SFR45008.1"/>
    <property type="molecule type" value="Genomic_DNA"/>
</dbReference>
<dbReference type="Proteomes" id="UP000198644">
    <property type="component" value="Unassembled WGS sequence"/>
</dbReference>
<gene>
    <name evidence="2" type="ORF">SAMN05216203_0421</name>
</gene>
<sequence>MKLLLLTPAPEGSLAGNRATAERWAGLLEKAGHRVKIATNYDSELADAADLLIALHAWRSHEAIASWRRAQGNKPLIVALTGTDLYRFQYTHPDETRPAMAAADGLIVLHELAWRDVPEDLQDRITVVLQSARAADPQPPQEDQQHFDVCVIGHLREEKDPLATARAAGLLPSASCLRVLHAGKAHDSDWEQAALDEMAANPRYHWLGEISREQTRNLLASSRAMVISSIMEGGANVVSEACRAGLPVIASDIPGNLGLLGEHYPGQYPVGDVRRLSELLERAENDAEWLATLGTIVSDLAGRFTPEREQASLEEALRRVSP</sequence>
<dbReference type="InterPro" id="IPR001296">
    <property type="entry name" value="Glyco_trans_1"/>
</dbReference>
<keyword evidence="2" id="KW-0808">Transferase</keyword>
<reference evidence="3" key="1">
    <citation type="submission" date="2016-10" db="EMBL/GenBank/DDBJ databases">
        <authorList>
            <person name="Varghese N."/>
            <person name="Submissions S."/>
        </authorList>
    </citation>
    <scope>NUCLEOTIDE SEQUENCE [LARGE SCALE GENOMIC DNA]</scope>
    <source>
        <strain evidence="3">CGMCC 1.9167</strain>
    </source>
</reference>
<keyword evidence="3" id="KW-1185">Reference proteome</keyword>
<evidence type="ECO:0000313" key="2">
    <source>
        <dbReference type="EMBL" id="SFR45008.1"/>
    </source>
</evidence>
<dbReference type="Pfam" id="PF00534">
    <property type="entry name" value="Glycos_transf_1"/>
    <property type="match status" value="1"/>
</dbReference>
<protein>
    <submittedName>
        <fullName evidence="2">Putative glycosyltransferase, TIGR04348 family</fullName>
    </submittedName>
</protein>
<dbReference type="SUPFAM" id="SSF53756">
    <property type="entry name" value="UDP-Glycosyltransferase/glycogen phosphorylase"/>
    <property type="match status" value="1"/>
</dbReference>
<dbReference type="AlphaFoldDB" id="A0A1I6GS48"/>
<dbReference type="GO" id="GO:0016757">
    <property type="term" value="F:glycosyltransferase activity"/>
    <property type="evidence" value="ECO:0007669"/>
    <property type="project" value="InterPro"/>
</dbReference>
<dbReference type="InterPro" id="IPR052622">
    <property type="entry name" value="Glycosyltransferase_G1"/>
</dbReference>
<evidence type="ECO:0000259" key="1">
    <source>
        <dbReference type="Pfam" id="PF00534"/>
    </source>
</evidence>
<proteinExistence type="predicted"/>
<dbReference type="PANTHER" id="PTHR46660:SF2">
    <property type="entry name" value="GLYCOSYLTRANSFERASE 1 DOMAIN-CONTAINING PROTEIN 1"/>
    <property type="match status" value="1"/>
</dbReference>
<feature type="domain" description="Glycosyl transferase family 1" evidence="1">
    <location>
        <begin position="136"/>
        <end position="288"/>
    </location>
</feature>
<dbReference type="Gene3D" id="3.40.50.2000">
    <property type="entry name" value="Glycogen Phosphorylase B"/>
    <property type="match status" value="1"/>
</dbReference>
<evidence type="ECO:0000313" key="3">
    <source>
        <dbReference type="Proteomes" id="UP000198644"/>
    </source>
</evidence>
<dbReference type="InterPro" id="IPR027627">
    <property type="entry name" value="Glycosyltransferase_put"/>
</dbReference>
<name>A0A1I6GS48_9GAMM</name>
<dbReference type="STRING" id="650891.SAMN05216203_0421"/>
<dbReference type="PANTHER" id="PTHR46660">
    <property type="match status" value="1"/>
</dbReference>
<accession>A0A1I6GS48</accession>
<organism evidence="2 3">
    <name type="scientific">Marinobacter daqiaonensis</name>
    <dbReference type="NCBI Taxonomy" id="650891"/>
    <lineage>
        <taxon>Bacteria</taxon>
        <taxon>Pseudomonadati</taxon>
        <taxon>Pseudomonadota</taxon>
        <taxon>Gammaproteobacteria</taxon>
        <taxon>Pseudomonadales</taxon>
        <taxon>Marinobacteraceae</taxon>
        <taxon>Marinobacter</taxon>
    </lineage>
</organism>